<dbReference type="InterPro" id="IPR025662">
    <property type="entry name" value="Sigma_54_int_dom_ATP-bd_1"/>
</dbReference>
<dbReference type="SMART" id="SM00382">
    <property type="entry name" value="AAA"/>
    <property type="match status" value="1"/>
</dbReference>
<dbReference type="PROSITE" id="PS00688">
    <property type="entry name" value="SIGMA54_INTERACT_3"/>
    <property type="match status" value="1"/>
</dbReference>
<organism evidence="11 12">
    <name type="scientific">Dankookia rubra</name>
    <dbReference type="NCBI Taxonomy" id="1442381"/>
    <lineage>
        <taxon>Bacteria</taxon>
        <taxon>Pseudomonadati</taxon>
        <taxon>Pseudomonadota</taxon>
        <taxon>Alphaproteobacteria</taxon>
        <taxon>Acetobacterales</taxon>
        <taxon>Roseomonadaceae</taxon>
        <taxon>Dankookia</taxon>
    </lineage>
</organism>
<dbReference type="InterPro" id="IPR002197">
    <property type="entry name" value="HTH_Fis"/>
</dbReference>
<dbReference type="OrthoDB" id="9770562at2"/>
<gene>
    <name evidence="11" type="ORF">E2C06_15130</name>
</gene>
<dbReference type="PRINTS" id="PR01590">
    <property type="entry name" value="HTHFIS"/>
</dbReference>
<dbReference type="EMBL" id="SMSJ01000017">
    <property type="protein sequence ID" value="TDH61871.1"/>
    <property type="molecule type" value="Genomic_DNA"/>
</dbReference>
<dbReference type="InterPro" id="IPR058031">
    <property type="entry name" value="AAA_lid_NorR"/>
</dbReference>
<evidence type="ECO:0000256" key="3">
    <source>
        <dbReference type="ARBA" id="ARBA00023012"/>
    </source>
</evidence>
<evidence type="ECO:0000313" key="12">
    <source>
        <dbReference type="Proteomes" id="UP000295096"/>
    </source>
</evidence>
<keyword evidence="8" id="KW-0597">Phosphoprotein</keyword>
<dbReference type="InterPro" id="IPR009057">
    <property type="entry name" value="Homeodomain-like_sf"/>
</dbReference>
<dbReference type="PROSITE" id="PS00675">
    <property type="entry name" value="SIGMA54_INTERACT_1"/>
    <property type="match status" value="1"/>
</dbReference>
<evidence type="ECO:0000256" key="5">
    <source>
        <dbReference type="ARBA" id="ARBA00023125"/>
    </source>
</evidence>
<dbReference type="InterPro" id="IPR025944">
    <property type="entry name" value="Sigma_54_int_dom_CS"/>
</dbReference>
<keyword evidence="4" id="KW-0805">Transcription regulation</keyword>
<dbReference type="FunFam" id="3.40.50.300:FF:000006">
    <property type="entry name" value="DNA-binding transcriptional regulator NtrC"/>
    <property type="match status" value="1"/>
</dbReference>
<keyword evidence="5" id="KW-0238">DNA-binding</keyword>
<keyword evidence="7" id="KW-0804">Transcription</keyword>
<dbReference type="PROSITE" id="PS00676">
    <property type="entry name" value="SIGMA54_INTERACT_2"/>
    <property type="match status" value="1"/>
</dbReference>
<dbReference type="Pfam" id="PF25601">
    <property type="entry name" value="AAA_lid_14"/>
    <property type="match status" value="1"/>
</dbReference>
<dbReference type="AlphaFoldDB" id="A0A4R5QGZ6"/>
<accession>A0A4R5QGZ6</accession>
<keyword evidence="3" id="KW-0902">Two-component regulatory system</keyword>
<dbReference type="SMART" id="SM00448">
    <property type="entry name" value="REC"/>
    <property type="match status" value="1"/>
</dbReference>
<feature type="domain" description="Response regulatory" evidence="10">
    <location>
        <begin position="5"/>
        <end position="119"/>
    </location>
</feature>
<dbReference type="SUPFAM" id="SSF52172">
    <property type="entry name" value="CheY-like"/>
    <property type="match status" value="1"/>
</dbReference>
<dbReference type="Gene3D" id="3.40.50.300">
    <property type="entry name" value="P-loop containing nucleotide triphosphate hydrolases"/>
    <property type="match status" value="1"/>
</dbReference>
<dbReference type="GO" id="GO:0005524">
    <property type="term" value="F:ATP binding"/>
    <property type="evidence" value="ECO:0007669"/>
    <property type="project" value="UniProtKB-KW"/>
</dbReference>
<keyword evidence="12" id="KW-1185">Reference proteome</keyword>
<keyword evidence="6" id="KW-0010">Activator</keyword>
<evidence type="ECO:0000256" key="8">
    <source>
        <dbReference type="PROSITE-ProRule" id="PRU00169"/>
    </source>
</evidence>
<evidence type="ECO:0000256" key="7">
    <source>
        <dbReference type="ARBA" id="ARBA00023163"/>
    </source>
</evidence>
<dbReference type="Pfam" id="PF00072">
    <property type="entry name" value="Response_reg"/>
    <property type="match status" value="1"/>
</dbReference>
<dbReference type="Pfam" id="PF02954">
    <property type="entry name" value="HTH_8"/>
    <property type="match status" value="1"/>
</dbReference>
<dbReference type="InterPro" id="IPR025943">
    <property type="entry name" value="Sigma_54_int_dom_ATP-bd_2"/>
</dbReference>
<dbReference type="CDD" id="cd00009">
    <property type="entry name" value="AAA"/>
    <property type="match status" value="1"/>
</dbReference>
<feature type="modified residue" description="4-aspartylphosphate" evidence="8">
    <location>
        <position position="54"/>
    </location>
</feature>
<dbReference type="Pfam" id="PF00158">
    <property type="entry name" value="Sigma54_activat"/>
    <property type="match status" value="1"/>
</dbReference>
<evidence type="ECO:0000256" key="4">
    <source>
        <dbReference type="ARBA" id="ARBA00023015"/>
    </source>
</evidence>
<keyword evidence="2" id="KW-0067">ATP-binding</keyword>
<dbReference type="InterPro" id="IPR002078">
    <property type="entry name" value="Sigma_54_int"/>
</dbReference>
<dbReference type="PANTHER" id="PTHR32071">
    <property type="entry name" value="TRANSCRIPTIONAL REGULATORY PROTEIN"/>
    <property type="match status" value="1"/>
</dbReference>
<evidence type="ECO:0000256" key="1">
    <source>
        <dbReference type="ARBA" id="ARBA00022741"/>
    </source>
</evidence>
<dbReference type="Gene3D" id="3.40.50.2300">
    <property type="match status" value="1"/>
</dbReference>
<dbReference type="PROSITE" id="PS50110">
    <property type="entry name" value="RESPONSE_REGULATORY"/>
    <property type="match status" value="1"/>
</dbReference>
<dbReference type="Gene3D" id="1.10.8.60">
    <property type="match status" value="1"/>
</dbReference>
<dbReference type="GO" id="GO:0000160">
    <property type="term" value="P:phosphorelay signal transduction system"/>
    <property type="evidence" value="ECO:0007669"/>
    <property type="project" value="UniProtKB-KW"/>
</dbReference>
<evidence type="ECO:0000259" key="10">
    <source>
        <dbReference type="PROSITE" id="PS50110"/>
    </source>
</evidence>
<protein>
    <submittedName>
        <fullName evidence="11">Sigma-54-dependent Fis family transcriptional regulator</fullName>
    </submittedName>
</protein>
<dbReference type="SUPFAM" id="SSF46689">
    <property type="entry name" value="Homeodomain-like"/>
    <property type="match status" value="1"/>
</dbReference>
<dbReference type="GO" id="GO:0043565">
    <property type="term" value="F:sequence-specific DNA binding"/>
    <property type="evidence" value="ECO:0007669"/>
    <property type="project" value="InterPro"/>
</dbReference>
<evidence type="ECO:0000259" key="9">
    <source>
        <dbReference type="PROSITE" id="PS50045"/>
    </source>
</evidence>
<dbReference type="PROSITE" id="PS50045">
    <property type="entry name" value="SIGMA54_INTERACT_4"/>
    <property type="match status" value="1"/>
</dbReference>
<dbReference type="InterPro" id="IPR011006">
    <property type="entry name" value="CheY-like_superfamily"/>
</dbReference>
<dbReference type="Gene3D" id="1.10.10.60">
    <property type="entry name" value="Homeodomain-like"/>
    <property type="match status" value="1"/>
</dbReference>
<evidence type="ECO:0000256" key="2">
    <source>
        <dbReference type="ARBA" id="ARBA00022840"/>
    </source>
</evidence>
<reference evidence="11 12" key="1">
    <citation type="journal article" date="2016" name="J. Microbiol.">
        <title>Dankookia rubra gen. nov., sp. nov., an alphaproteobacterium isolated from sediment of a shallow stream.</title>
        <authorList>
            <person name="Kim W.H."/>
            <person name="Kim D.H."/>
            <person name="Kang K."/>
            <person name="Ahn T.Y."/>
        </authorList>
    </citation>
    <scope>NUCLEOTIDE SEQUENCE [LARGE SCALE GENOMIC DNA]</scope>
    <source>
        <strain evidence="11 12">JCM30602</strain>
    </source>
</reference>
<dbReference type="InterPro" id="IPR001789">
    <property type="entry name" value="Sig_transdc_resp-reg_receiver"/>
</dbReference>
<evidence type="ECO:0000256" key="6">
    <source>
        <dbReference type="ARBA" id="ARBA00023159"/>
    </source>
</evidence>
<sequence length="465" mass="50393">MPHGAILVVEDEAVLARNIQRYLQREGFEVRIAPTGQDGLQQFEEFGPDVVLLDLGLPDIGGLEVLARIRARDAMAKAIILTAHGSTQVAVDAMKAGACDYLSKPLALGELKLAVERAVGQERLEGALSYYRGRDARGSGLDQMLGEAPATLALKRGIARLLDAERHLSPGDLPPPVLIRGETGSGKDLVARALHFDGHRRAGPFIEVNCAAIPADRLEGELFGHERGASADARERRLGLVEAAHGGTLFLDEIGDLDLALQVKLLRLIEDRAVRRLGSTRDRRVDVRFVAATHRPLEAMVAAEQFRADLYYRLRVVTLDVPPLRERGDDVLLLARHFLALHGRRYGRPGLRLAAGAQALIRHHAWPGNVRELSNAIEQAVLSTEDQLVEADNLALAPAATRQPVASAGELLADGELTLTKAERLVISRAMEQAGGNVSRAARALGVSRDTLRYRLGKLGHPEAG</sequence>
<dbReference type="Proteomes" id="UP000295096">
    <property type="component" value="Unassembled WGS sequence"/>
</dbReference>
<dbReference type="GO" id="GO:0006355">
    <property type="term" value="P:regulation of DNA-templated transcription"/>
    <property type="evidence" value="ECO:0007669"/>
    <property type="project" value="InterPro"/>
</dbReference>
<dbReference type="InterPro" id="IPR027417">
    <property type="entry name" value="P-loop_NTPase"/>
</dbReference>
<name>A0A4R5QGZ6_9PROT</name>
<comment type="caution">
    <text evidence="11">The sequence shown here is derived from an EMBL/GenBank/DDBJ whole genome shotgun (WGS) entry which is preliminary data.</text>
</comment>
<dbReference type="InterPro" id="IPR003593">
    <property type="entry name" value="AAA+_ATPase"/>
</dbReference>
<dbReference type="PANTHER" id="PTHR32071:SF117">
    <property type="entry name" value="PTS-DEPENDENT DIHYDROXYACETONE KINASE OPERON REGULATORY PROTEIN-RELATED"/>
    <property type="match status" value="1"/>
</dbReference>
<proteinExistence type="predicted"/>
<keyword evidence="1" id="KW-0547">Nucleotide-binding</keyword>
<evidence type="ECO:0000313" key="11">
    <source>
        <dbReference type="EMBL" id="TDH61871.1"/>
    </source>
</evidence>
<feature type="domain" description="Sigma-54 factor interaction" evidence="9">
    <location>
        <begin position="144"/>
        <end position="382"/>
    </location>
</feature>
<dbReference type="SUPFAM" id="SSF52540">
    <property type="entry name" value="P-loop containing nucleoside triphosphate hydrolases"/>
    <property type="match status" value="1"/>
</dbReference>